<accession>A0AC58S0P0</accession>
<protein>
    <submittedName>
        <fullName evidence="2">Fatty acyl-CoA reductase 2, chloroplastic-like</fullName>
    </submittedName>
</protein>
<name>A0AC58S0P0_TOBAC</name>
<reference evidence="1" key="1">
    <citation type="journal article" date="2014" name="Nat. Commun.">
        <title>The tobacco genome sequence and its comparison with those of tomato and potato.</title>
        <authorList>
            <person name="Sierro N."/>
            <person name="Battey J.N."/>
            <person name="Ouadi S."/>
            <person name="Bakaher N."/>
            <person name="Bovet L."/>
            <person name="Willig A."/>
            <person name="Goepfert S."/>
            <person name="Peitsch M.C."/>
            <person name="Ivanov N.V."/>
        </authorList>
    </citation>
    <scope>NUCLEOTIDE SEQUENCE [LARGE SCALE GENOMIC DNA]</scope>
</reference>
<organism evidence="1 2">
    <name type="scientific">Nicotiana tabacum</name>
    <name type="common">Common tobacco</name>
    <dbReference type="NCBI Taxonomy" id="4097"/>
    <lineage>
        <taxon>Eukaryota</taxon>
        <taxon>Viridiplantae</taxon>
        <taxon>Streptophyta</taxon>
        <taxon>Embryophyta</taxon>
        <taxon>Tracheophyta</taxon>
        <taxon>Spermatophyta</taxon>
        <taxon>Magnoliopsida</taxon>
        <taxon>eudicotyledons</taxon>
        <taxon>Gunneridae</taxon>
        <taxon>Pentapetalae</taxon>
        <taxon>asterids</taxon>
        <taxon>lamiids</taxon>
        <taxon>Solanales</taxon>
        <taxon>Solanaceae</taxon>
        <taxon>Nicotianoideae</taxon>
        <taxon>Nicotianeae</taxon>
        <taxon>Nicotiana</taxon>
    </lineage>
</organism>
<evidence type="ECO:0000313" key="1">
    <source>
        <dbReference type="Proteomes" id="UP000790787"/>
    </source>
</evidence>
<dbReference type="Proteomes" id="UP000790787">
    <property type="component" value="Chromosome 10"/>
</dbReference>
<keyword evidence="1" id="KW-1185">Reference proteome</keyword>
<dbReference type="RefSeq" id="XP_075078559.1">
    <property type="nucleotide sequence ID" value="XM_075222458.1"/>
</dbReference>
<sequence>MSMLFSKNLFSLNTREQTKLISKNPHFASFEYKFSSFESDKKSVNKICYLNCHYGKSSFVSSPQQHSLLKTVTETTAKAMEEQQIVAPNKASNGIGIVEFFEGKTLLVTGATGFLAKALIEKLLRATPKVNKIYLLIRAKDKGAAFDRLTSEIIESKLFKCLEEMHGESYKSFILGKLIPIAGNVHETNLGMGIVTAHQIAEEIDLIIDSAANTTFDERYDLALEANVNGPCQLMMFAKKCKNLKLLMHYSTAYANGEREGLVYEKPFTMGETITREKSTSISPYTNFPPLHAANELDLVSQLKNAIQNNNGLEQIMKDLGVERAKLHGWQDTYSFTKAIGEMMIDSMREEIPIRILRPSVISSCYKEPFPGWIQGFRVIDPLIFFYGKGQLPGVLANPDCLVDVVPVDMVVNATMAAIAKHGYMQSPELNVYHLTSMPMNPLSFSQLFDYSYDFFSSFPIINSKGNEVEIRRMRYFDKISDFSNYIWEDLFIQQNGIQDLTEEEISQFQRHFKRKVEYLKQFSKLYEPYLFYKGWFHNGNMQKLKEDMSEEETNSFEIDMGKINWRDYFLKIHIPGVQENVLKGKR</sequence>
<gene>
    <name evidence="2" type="primary">LOC107773344</name>
</gene>
<proteinExistence type="predicted"/>
<reference evidence="2" key="2">
    <citation type="submission" date="2025-08" db="UniProtKB">
        <authorList>
            <consortium name="RefSeq"/>
        </authorList>
    </citation>
    <scope>IDENTIFICATION</scope>
    <source>
        <tissue evidence="2">Leaf</tissue>
    </source>
</reference>
<evidence type="ECO:0000313" key="2">
    <source>
        <dbReference type="RefSeq" id="XP_075078559.1"/>
    </source>
</evidence>